<protein>
    <submittedName>
        <fullName evidence="2">Uncharacterized protein</fullName>
    </submittedName>
</protein>
<keyword evidence="3" id="KW-1185">Reference proteome</keyword>
<sequence>MSRRGQQKAVQGAMSVMGTMGLCIVGYIVGPPLYWHISDLLTAALRSSSSSPSSSSSYCPPCFCDCSSDPLISMENELSNASFLDCMKHEPELSEEIEKSFTHLLSEEVKLKEAEALKSQRRADVALLEAKKMASQFQKEADKCNAGMETCEEARERAAGALEAQRKLSAMWESRARQRGWKEGITSVRAQQTLPS</sequence>
<accession>A0AAV8SQN3</accession>
<dbReference type="AlphaFoldDB" id="A0AAV8SQN3"/>
<keyword evidence="1" id="KW-0812">Transmembrane</keyword>
<proteinExistence type="predicted"/>
<dbReference type="PANTHER" id="PTHR32254">
    <property type="entry name" value="EXPRESSED PROTEIN"/>
    <property type="match status" value="1"/>
</dbReference>
<reference evidence="2 3" key="1">
    <citation type="submission" date="2021-09" db="EMBL/GenBank/DDBJ databases">
        <title>Genomic insights and catalytic innovation underlie evolution of tropane alkaloids biosynthesis.</title>
        <authorList>
            <person name="Wang Y.-J."/>
            <person name="Tian T."/>
            <person name="Huang J.-P."/>
            <person name="Huang S.-X."/>
        </authorList>
    </citation>
    <scope>NUCLEOTIDE SEQUENCE [LARGE SCALE GENOMIC DNA]</scope>
    <source>
        <strain evidence="2">KIB-2018</strain>
        <tissue evidence="2">Leaf</tissue>
    </source>
</reference>
<dbReference type="InterPro" id="IPR010471">
    <property type="entry name" value="DUF1068"/>
</dbReference>
<dbReference type="Pfam" id="PF06364">
    <property type="entry name" value="DUF1068"/>
    <property type="match status" value="1"/>
</dbReference>
<keyword evidence="1" id="KW-1133">Transmembrane helix</keyword>
<dbReference type="Proteomes" id="UP001159364">
    <property type="component" value="Linkage Group LG09"/>
</dbReference>
<evidence type="ECO:0000256" key="1">
    <source>
        <dbReference type="SAM" id="Phobius"/>
    </source>
</evidence>
<evidence type="ECO:0000313" key="2">
    <source>
        <dbReference type="EMBL" id="KAJ8754373.1"/>
    </source>
</evidence>
<gene>
    <name evidence="2" type="ORF">K2173_002824</name>
</gene>
<dbReference type="PANTHER" id="PTHR32254:SF14">
    <property type="entry name" value="EXPRESSED PROTEIN"/>
    <property type="match status" value="1"/>
</dbReference>
<evidence type="ECO:0000313" key="3">
    <source>
        <dbReference type="Proteomes" id="UP001159364"/>
    </source>
</evidence>
<comment type="caution">
    <text evidence="2">The sequence shown here is derived from an EMBL/GenBank/DDBJ whole genome shotgun (WGS) entry which is preliminary data.</text>
</comment>
<organism evidence="2 3">
    <name type="scientific">Erythroxylum novogranatense</name>
    <dbReference type="NCBI Taxonomy" id="1862640"/>
    <lineage>
        <taxon>Eukaryota</taxon>
        <taxon>Viridiplantae</taxon>
        <taxon>Streptophyta</taxon>
        <taxon>Embryophyta</taxon>
        <taxon>Tracheophyta</taxon>
        <taxon>Spermatophyta</taxon>
        <taxon>Magnoliopsida</taxon>
        <taxon>eudicotyledons</taxon>
        <taxon>Gunneridae</taxon>
        <taxon>Pentapetalae</taxon>
        <taxon>rosids</taxon>
        <taxon>fabids</taxon>
        <taxon>Malpighiales</taxon>
        <taxon>Erythroxylaceae</taxon>
        <taxon>Erythroxylum</taxon>
    </lineage>
</organism>
<keyword evidence="1" id="KW-0472">Membrane</keyword>
<dbReference type="EMBL" id="JAIWQS010000009">
    <property type="protein sequence ID" value="KAJ8754373.1"/>
    <property type="molecule type" value="Genomic_DNA"/>
</dbReference>
<name>A0AAV8SQN3_9ROSI</name>
<feature type="transmembrane region" description="Helical" evidence="1">
    <location>
        <begin position="12"/>
        <end position="35"/>
    </location>
</feature>